<dbReference type="STRING" id="101127.A0A1X2G8R2"/>
<comment type="subcellular location">
    <subcellularLocation>
        <location evidence="4">Cell membrane</location>
        <topology evidence="4">Lipid-anchor</topology>
        <topology evidence="4">GPI-anchor</topology>
    </subcellularLocation>
</comment>
<keyword evidence="4" id="KW-0808">Transferase</keyword>
<dbReference type="SUPFAM" id="SSF51445">
    <property type="entry name" value="(Trans)glycosidases"/>
    <property type="match status" value="1"/>
</dbReference>
<dbReference type="GO" id="GO:0098552">
    <property type="term" value="C:side of membrane"/>
    <property type="evidence" value="ECO:0007669"/>
    <property type="project" value="UniProtKB-KW"/>
</dbReference>
<keyword evidence="4" id="KW-0336">GPI-anchor</keyword>
<evidence type="ECO:0000256" key="3">
    <source>
        <dbReference type="ARBA" id="ARBA00023180"/>
    </source>
</evidence>
<dbReference type="OrthoDB" id="421038at2759"/>
<evidence type="ECO:0000256" key="5">
    <source>
        <dbReference type="SAM" id="MobiDB-lite"/>
    </source>
</evidence>
<dbReference type="Pfam" id="PF07983">
    <property type="entry name" value="X8"/>
    <property type="match status" value="1"/>
</dbReference>
<dbReference type="GO" id="GO:0071970">
    <property type="term" value="P:fungal-type cell wall (1-&gt;3)-beta-D-glucan biosynthetic process"/>
    <property type="evidence" value="ECO:0007669"/>
    <property type="project" value="TreeGrafter"/>
</dbReference>
<feature type="domain" description="X8" evidence="6">
    <location>
        <begin position="385"/>
        <end position="477"/>
    </location>
</feature>
<sequence>MMIFNALLLFYSVGCVVGLNTIVSKGNKFFDSVTKDQFFIKGVAYQPRTSKGLYDPLADPEACARDAGLMSKLGLNLIRVYEVDPKKDHTQCMKSFADVGIYILLDIATPKNSIDRSRPDYTVQLYNGYKSAVNAFHDFDNMFGYIAGNEVTNDNTNTAASAFVKAALRDVKQYIKDNKKKILPVGYATNDDDNIREAIRDYFTCGEEIEQVDFYGVNIYEWCGESSYVASGYSKRTEEMRNYNKPAFLSEYGCNLASPRPFSEVAAIYSKPMTDVWSGGIAYEWTQETNNYGLVRVAGSSGSSSGNSTTGGKIKRAAAEVELLQDYKNLQKQLSKVSPKGVKMDSYNQTLQGPKCPGATKNWKANTKLPPTPSEGACQCMMDTASCVATDKVGQVHGNGTAAVGVQLDAMCGLTSCKDISGNGETGDYGPFSFCGPKEKLTWLFYSYSVDNMGACDHEGNAMRVTPKRHDIQECTNVKPDRSTPKEPGNDPAQTADTMPHPLPALGPLSALVLFVLFTMYST</sequence>
<dbReference type="InterPro" id="IPR004886">
    <property type="entry name" value="Glucanosyltransferase"/>
</dbReference>
<accession>A0A1X2G8R2</accession>
<dbReference type="PANTHER" id="PTHR31468:SF10">
    <property type="entry name" value="1,3-BETA-GLUCANOSYLTRANSFERASE GAS2"/>
    <property type="match status" value="1"/>
</dbReference>
<reference evidence="7 8" key="1">
    <citation type="submission" date="2016-07" db="EMBL/GenBank/DDBJ databases">
        <title>Pervasive Adenine N6-methylation of Active Genes in Fungi.</title>
        <authorList>
            <consortium name="DOE Joint Genome Institute"/>
            <person name="Mondo S.J."/>
            <person name="Dannebaum R.O."/>
            <person name="Kuo R.C."/>
            <person name="Labutti K."/>
            <person name="Haridas S."/>
            <person name="Kuo A."/>
            <person name="Salamov A."/>
            <person name="Ahrendt S.R."/>
            <person name="Lipzen A."/>
            <person name="Sullivan W."/>
            <person name="Andreopoulos W.B."/>
            <person name="Clum A."/>
            <person name="Lindquist E."/>
            <person name="Daum C."/>
            <person name="Ramamoorthy G.K."/>
            <person name="Gryganskyi A."/>
            <person name="Culley D."/>
            <person name="Magnuson J.K."/>
            <person name="James T.Y."/>
            <person name="O'Malley M.A."/>
            <person name="Stajich J.E."/>
            <person name="Spatafora J.W."/>
            <person name="Visel A."/>
            <person name="Grigoriev I.V."/>
        </authorList>
    </citation>
    <scope>NUCLEOTIDE SEQUENCE [LARGE SCALE GENOMIC DNA]</scope>
    <source>
        <strain evidence="7 8">NRRL 3301</strain>
    </source>
</reference>
<evidence type="ECO:0000256" key="4">
    <source>
        <dbReference type="RuleBase" id="RU361209"/>
    </source>
</evidence>
<evidence type="ECO:0000313" key="7">
    <source>
        <dbReference type="EMBL" id="ORX47991.1"/>
    </source>
</evidence>
<evidence type="ECO:0000256" key="2">
    <source>
        <dbReference type="ARBA" id="ARBA00022729"/>
    </source>
</evidence>
<dbReference type="InterPro" id="IPR012946">
    <property type="entry name" value="X8"/>
</dbReference>
<keyword evidence="4" id="KW-0449">Lipoprotein</keyword>
<dbReference type="AlphaFoldDB" id="A0A1X2G8R2"/>
<comment type="caution">
    <text evidence="7">The sequence shown here is derived from an EMBL/GenBank/DDBJ whole genome shotgun (WGS) entry which is preliminary data.</text>
</comment>
<dbReference type="GO" id="GO:0005886">
    <property type="term" value="C:plasma membrane"/>
    <property type="evidence" value="ECO:0007669"/>
    <property type="project" value="UniProtKB-SubCell"/>
</dbReference>
<dbReference type="InterPro" id="IPR017853">
    <property type="entry name" value="GH"/>
</dbReference>
<feature type="compositionally biased region" description="Basic and acidic residues" evidence="5">
    <location>
        <begin position="476"/>
        <end position="489"/>
    </location>
</feature>
<dbReference type="Pfam" id="PF03198">
    <property type="entry name" value="Glyco_hydro_72"/>
    <property type="match status" value="1"/>
</dbReference>
<proteinExistence type="inferred from homology"/>
<evidence type="ECO:0000313" key="8">
    <source>
        <dbReference type="Proteomes" id="UP000242146"/>
    </source>
</evidence>
<evidence type="ECO:0000256" key="1">
    <source>
        <dbReference type="ARBA" id="ARBA00007528"/>
    </source>
</evidence>
<keyword evidence="3" id="KW-0325">Glycoprotein</keyword>
<dbReference type="Proteomes" id="UP000242146">
    <property type="component" value="Unassembled WGS sequence"/>
</dbReference>
<dbReference type="SMART" id="SM00768">
    <property type="entry name" value="X8"/>
    <property type="match status" value="1"/>
</dbReference>
<dbReference type="GO" id="GO:0031505">
    <property type="term" value="P:fungal-type cell wall organization"/>
    <property type="evidence" value="ECO:0007669"/>
    <property type="project" value="TreeGrafter"/>
</dbReference>
<comment type="similarity">
    <text evidence="1 4">Belongs to the glycosyl hydrolase 72 family.</text>
</comment>
<organism evidence="7 8">
    <name type="scientific">Hesseltinella vesiculosa</name>
    <dbReference type="NCBI Taxonomy" id="101127"/>
    <lineage>
        <taxon>Eukaryota</taxon>
        <taxon>Fungi</taxon>
        <taxon>Fungi incertae sedis</taxon>
        <taxon>Mucoromycota</taxon>
        <taxon>Mucoromycotina</taxon>
        <taxon>Mucoromycetes</taxon>
        <taxon>Mucorales</taxon>
        <taxon>Cunninghamellaceae</taxon>
        <taxon>Hesseltinella</taxon>
    </lineage>
</organism>
<dbReference type="GO" id="GO:0042124">
    <property type="term" value="F:1,3-beta-glucanosyltransferase activity"/>
    <property type="evidence" value="ECO:0007669"/>
    <property type="project" value="TreeGrafter"/>
</dbReference>
<dbReference type="EC" id="2.4.1.-" evidence="4"/>
<dbReference type="Gene3D" id="3.20.20.80">
    <property type="entry name" value="Glycosidases"/>
    <property type="match status" value="1"/>
</dbReference>
<dbReference type="PANTHER" id="PTHR31468">
    <property type="entry name" value="1,3-BETA-GLUCANOSYLTRANSFERASE GAS1"/>
    <property type="match status" value="1"/>
</dbReference>
<keyword evidence="8" id="KW-1185">Reference proteome</keyword>
<gene>
    <name evidence="7" type="ORF">DM01DRAFT_1410017</name>
</gene>
<feature type="region of interest" description="Disordered" evidence="5">
    <location>
        <begin position="476"/>
        <end position="502"/>
    </location>
</feature>
<protein>
    <recommendedName>
        <fullName evidence="4">1,3-beta-glucanosyltransferase</fullName>
        <ecNumber evidence="4">2.4.1.-</ecNumber>
    </recommendedName>
</protein>
<name>A0A1X2G8R2_9FUNG</name>
<dbReference type="EMBL" id="MCGT01000031">
    <property type="protein sequence ID" value="ORX47991.1"/>
    <property type="molecule type" value="Genomic_DNA"/>
</dbReference>
<keyword evidence="2 4" id="KW-0732">Signal</keyword>
<comment type="function">
    <text evidence="4">Splits internally a 1,3-beta-glucan molecule and transfers the newly generated reducing end (the donor) to the non-reducing end of another 1,3-beta-glucan molecule (the acceptor) forming a 1,3-beta linkage, resulting in the elongation of 1,3-beta-glucan chains in the cell wall.</text>
</comment>
<dbReference type="Gene3D" id="1.20.58.1040">
    <property type="match status" value="1"/>
</dbReference>
<feature type="chain" id="PRO_5011819354" description="1,3-beta-glucanosyltransferase" evidence="4">
    <location>
        <begin position="19"/>
        <end position="523"/>
    </location>
</feature>
<keyword evidence="4" id="KW-0472">Membrane</keyword>
<evidence type="ECO:0000259" key="6">
    <source>
        <dbReference type="SMART" id="SM00768"/>
    </source>
</evidence>
<feature type="signal peptide" evidence="4">
    <location>
        <begin position="1"/>
        <end position="18"/>
    </location>
</feature>